<feature type="compositionally biased region" description="Low complexity" evidence="1">
    <location>
        <begin position="269"/>
        <end position="300"/>
    </location>
</feature>
<feature type="compositionally biased region" description="Low complexity" evidence="1">
    <location>
        <begin position="17"/>
        <end position="36"/>
    </location>
</feature>
<feature type="transmembrane region" description="Helical" evidence="2">
    <location>
        <begin position="335"/>
        <end position="358"/>
    </location>
</feature>
<feature type="region of interest" description="Disordered" evidence="1">
    <location>
        <begin position="200"/>
        <end position="220"/>
    </location>
</feature>
<feature type="region of interest" description="Disordered" evidence="1">
    <location>
        <begin position="1"/>
        <end position="74"/>
    </location>
</feature>
<accession>A0A3N2PXK3</accession>
<feature type="compositionally biased region" description="Basic and acidic residues" evidence="1">
    <location>
        <begin position="63"/>
        <end position="74"/>
    </location>
</feature>
<name>A0A3N2PXK3_SODAK</name>
<dbReference type="RefSeq" id="XP_028467047.1">
    <property type="nucleotide sequence ID" value="XM_028609819.1"/>
</dbReference>
<evidence type="ECO:0000256" key="2">
    <source>
        <dbReference type="SAM" id="Phobius"/>
    </source>
</evidence>
<keyword evidence="2" id="KW-0812">Transmembrane</keyword>
<dbReference type="Proteomes" id="UP000272025">
    <property type="component" value="Unassembled WGS sequence"/>
</dbReference>
<protein>
    <submittedName>
        <fullName evidence="3">Uncharacterized protein</fullName>
    </submittedName>
</protein>
<evidence type="ECO:0000313" key="3">
    <source>
        <dbReference type="EMBL" id="ROT39241.1"/>
    </source>
</evidence>
<dbReference type="EMBL" id="ML119054">
    <property type="protein sequence ID" value="ROT39241.1"/>
    <property type="molecule type" value="Genomic_DNA"/>
</dbReference>
<gene>
    <name evidence="3" type="ORF">SODALDRAFT_323663</name>
</gene>
<feature type="compositionally biased region" description="Low complexity" evidence="1">
    <location>
        <begin position="555"/>
        <end position="567"/>
    </location>
</feature>
<feature type="compositionally biased region" description="Low complexity" evidence="1">
    <location>
        <begin position="207"/>
        <end position="220"/>
    </location>
</feature>
<evidence type="ECO:0000256" key="1">
    <source>
        <dbReference type="SAM" id="MobiDB-lite"/>
    </source>
</evidence>
<keyword evidence="2" id="KW-0472">Membrane</keyword>
<dbReference type="STRING" id="1314773.A0A3N2PXK3"/>
<feature type="compositionally biased region" description="Basic and acidic residues" evidence="1">
    <location>
        <begin position="39"/>
        <end position="49"/>
    </location>
</feature>
<sequence>MTPPRGPSLAQARHFTNSHSSSSSSSSENNNHNDNSNDNDERHSHSHSDLHKKREAPSPPSSHSRELHIRQEPVPDVVDARDIEDTFVTHVVQTVSVVQVVDSAGSAIEIQTHYAPPATIVVDPVSGLTETLFSGTDPAAATPESDPVEIFPVTEPELESDFVPEIPPIPTSDVPGLDLVPGLLPSPPFVSSVVPVPSEDYVSSHDSIPTPAPSSNTSPSFPVIGSVGNSTRPGLLPSSLFNNSSSFLVKAETAFASSSSSMFSSALFSTSSVGSGSTATTTTRTRFTTTSSTSQTGASTEQEAGVEGAPGFDPTPLTTSSQNEESDDSAPATGVVVGSVVGSIAGAAVLVFLVLFALKMRKRKHGRIMLSGGPRTNHPNGSRGLLPGTDGPSAGDGGMTQRSVGLGAALAGFSPKRISRNRNVPPPTEAGVVGEGEAERGFYRVSGRKLPPVILNGGDGYTAPRASTMSGGESVYYRESRSFFDGGSPGTDAPSRLALGAPMRPVSGVPIMRTGPARGVVTEENPFADPFSDDMGPLEPPPRDPTVRSINSQDGSVSRGSRGSGSRFTEDIN</sequence>
<dbReference type="GeneID" id="39578297"/>
<dbReference type="OrthoDB" id="5421784at2759"/>
<keyword evidence="2" id="KW-1133">Transmembrane helix</keyword>
<organism evidence="3 4">
    <name type="scientific">Sodiomyces alkalinus (strain CBS 110278 / VKM F-3762 / F11)</name>
    <name type="common">Alkaliphilic filamentous fungus</name>
    <dbReference type="NCBI Taxonomy" id="1314773"/>
    <lineage>
        <taxon>Eukaryota</taxon>
        <taxon>Fungi</taxon>
        <taxon>Dikarya</taxon>
        <taxon>Ascomycota</taxon>
        <taxon>Pezizomycotina</taxon>
        <taxon>Sordariomycetes</taxon>
        <taxon>Hypocreomycetidae</taxon>
        <taxon>Glomerellales</taxon>
        <taxon>Plectosphaerellaceae</taxon>
        <taxon>Sodiomyces</taxon>
    </lineage>
</organism>
<keyword evidence="4" id="KW-1185">Reference proteome</keyword>
<reference evidence="3 4" key="1">
    <citation type="journal article" date="2018" name="Mol. Ecol.">
        <title>The obligate alkalophilic soda-lake fungus Sodiomyces alkalinus has shifted to a protein diet.</title>
        <authorList>
            <person name="Grum-Grzhimaylo A.A."/>
            <person name="Falkoski D.L."/>
            <person name="van den Heuvel J."/>
            <person name="Valero-Jimenez C.A."/>
            <person name="Min B."/>
            <person name="Choi I.G."/>
            <person name="Lipzen A."/>
            <person name="Daum C.G."/>
            <person name="Aanen D.K."/>
            <person name="Tsang A."/>
            <person name="Henrissat B."/>
            <person name="Bilanenko E.N."/>
            <person name="de Vries R.P."/>
            <person name="van Kan J.A.L."/>
            <person name="Grigoriev I.V."/>
            <person name="Debets A.J.M."/>
        </authorList>
    </citation>
    <scope>NUCLEOTIDE SEQUENCE [LARGE SCALE GENOMIC DNA]</scope>
    <source>
        <strain evidence="3 4">F11</strain>
    </source>
</reference>
<proteinExistence type="predicted"/>
<feature type="region of interest" description="Disordered" evidence="1">
    <location>
        <begin position="522"/>
        <end position="573"/>
    </location>
</feature>
<evidence type="ECO:0000313" key="4">
    <source>
        <dbReference type="Proteomes" id="UP000272025"/>
    </source>
</evidence>
<feature type="region of interest" description="Disordered" evidence="1">
    <location>
        <begin position="269"/>
        <end position="331"/>
    </location>
</feature>
<dbReference type="AlphaFoldDB" id="A0A3N2PXK3"/>